<reference evidence="5" key="1">
    <citation type="submission" date="2022-08" db="EMBL/GenBank/DDBJ databases">
        <authorList>
            <person name="Tistechok S."/>
            <person name="Samborskyy M."/>
            <person name="Roman I."/>
        </authorList>
    </citation>
    <scope>NUCLEOTIDE SEQUENCE</scope>
    <source>
        <strain evidence="5">DSM 103496</strain>
    </source>
</reference>
<dbReference type="PANTHER" id="PTHR35530">
    <property type="entry name" value="TAUTOMERASE-RELATED"/>
    <property type="match status" value="1"/>
</dbReference>
<organism evidence="5 6">
    <name type="scientific">Umezawaea endophytica</name>
    <dbReference type="NCBI Taxonomy" id="1654476"/>
    <lineage>
        <taxon>Bacteria</taxon>
        <taxon>Bacillati</taxon>
        <taxon>Actinomycetota</taxon>
        <taxon>Actinomycetes</taxon>
        <taxon>Pseudonocardiales</taxon>
        <taxon>Pseudonocardiaceae</taxon>
        <taxon>Umezawaea</taxon>
    </lineage>
</organism>
<evidence type="ECO:0000259" key="4">
    <source>
        <dbReference type="Pfam" id="PF01361"/>
    </source>
</evidence>
<dbReference type="RefSeq" id="WP_259627861.1">
    <property type="nucleotide sequence ID" value="NZ_JANYMP010000023.1"/>
</dbReference>
<dbReference type="AlphaFoldDB" id="A0A9X3A5M0"/>
<sequence>MITVDMFPGRTAEQKRALVRELTEAMVRTCDAKPEGVWVVLREVEPENWAIGGTLASER</sequence>
<comment type="similarity">
    <text evidence="1 3">Belongs to the 4-oxalocrotonate tautomerase family.</text>
</comment>
<dbReference type="PANTHER" id="PTHR35530:SF1">
    <property type="entry name" value="2-HYDROXYMUCONATE TAUTOMERASE"/>
    <property type="match status" value="1"/>
</dbReference>
<dbReference type="SUPFAM" id="SSF55331">
    <property type="entry name" value="Tautomerase/MIF"/>
    <property type="match status" value="1"/>
</dbReference>
<keyword evidence="2 3" id="KW-0413">Isomerase</keyword>
<dbReference type="InterPro" id="IPR014347">
    <property type="entry name" value="Tautomerase/MIF_sf"/>
</dbReference>
<keyword evidence="6" id="KW-1185">Reference proteome</keyword>
<dbReference type="InterPro" id="IPR018191">
    <property type="entry name" value="4-OT"/>
</dbReference>
<dbReference type="Pfam" id="PF01361">
    <property type="entry name" value="Tautomerase"/>
    <property type="match status" value="1"/>
</dbReference>
<protein>
    <recommendedName>
        <fullName evidence="3">Tautomerase</fullName>
        <ecNumber evidence="3">5.3.2.-</ecNumber>
    </recommendedName>
</protein>
<evidence type="ECO:0000256" key="2">
    <source>
        <dbReference type="ARBA" id="ARBA00023235"/>
    </source>
</evidence>
<evidence type="ECO:0000313" key="6">
    <source>
        <dbReference type="Proteomes" id="UP001141259"/>
    </source>
</evidence>
<gene>
    <name evidence="5" type="ORF">NZH93_36600</name>
</gene>
<accession>A0A9X3A5M0</accession>
<dbReference type="InterPro" id="IPR004370">
    <property type="entry name" value="4-OT-like_dom"/>
</dbReference>
<comment type="caution">
    <text evidence="5">The sequence shown here is derived from an EMBL/GenBank/DDBJ whole genome shotgun (WGS) entry which is preliminary data.</text>
</comment>
<evidence type="ECO:0000256" key="3">
    <source>
        <dbReference type="RuleBase" id="RU362032"/>
    </source>
</evidence>
<dbReference type="NCBIfam" id="TIGR00013">
    <property type="entry name" value="taut"/>
    <property type="match status" value="1"/>
</dbReference>
<dbReference type="EC" id="5.3.2.-" evidence="3"/>
<proteinExistence type="inferred from homology"/>
<evidence type="ECO:0000313" key="5">
    <source>
        <dbReference type="EMBL" id="MCS7482398.1"/>
    </source>
</evidence>
<feature type="domain" description="4-oxalocrotonate tautomerase-like" evidence="4">
    <location>
        <begin position="2"/>
        <end position="57"/>
    </location>
</feature>
<evidence type="ECO:0000256" key="1">
    <source>
        <dbReference type="ARBA" id="ARBA00006723"/>
    </source>
</evidence>
<dbReference type="GO" id="GO:0016853">
    <property type="term" value="F:isomerase activity"/>
    <property type="evidence" value="ECO:0007669"/>
    <property type="project" value="UniProtKB-UniRule"/>
</dbReference>
<name>A0A9X3A5M0_9PSEU</name>
<dbReference type="Proteomes" id="UP001141259">
    <property type="component" value="Unassembled WGS sequence"/>
</dbReference>
<dbReference type="EMBL" id="JANYMP010000023">
    <property type="protein sequence ID" value="MCS7482398.1"/>
    <property type="molecule type" value="Genomic_DNA"/>
</dbReference>
<dbReference type="Gene3D" id="3.30.429.10">
    <property type="entry name" value="Macrophage Migration Inhibitory Factor"/>
    <property type="match status" value="1"/>
</dbReference>